<comment type="caution">
    <text evidence="1">The sequence shown here is derived from an EMBL/GenBank/DDBJ whole genome shotgun (WGS) entry which is preliminary data.</text>
</comment>
<evidence type="ECO:0000313" key="2">
    <source>
        <dbReference type="Proteomes" id="UP000824109"/>
    </source>
</evidence>
<dbReference type="Proteomes" id="UP000824109">
    <property type="component" value="Unassembled WGS sequence"/>
</dbReference>
<dbReference type="AlphaFoldDB" id="A0A9D1MC02"/>
<name>A0A9D1MC02_9FIRM</name>
<protein>
    <submittedName>
        <fullName evidence="1">Uncharacterized protein</fullName>
    </submittedName>
</protein>
<reference evidence="1" key="1">
    <citation type="submission" date="2020-10" db="EMBL/GenBank/DDBJ databases">
        <authorList>
            <person name="Gilroy R."/>
        </authorList>
    </citation>
    <scope>NUCLEOTIDE SEQUENCE</scope>
    <source>
        <strain evidence="1">USAMLcec3-3695</strain>
    </source>
</reference>
<dbReference type="EMBL" id="DVNB01000054">
    <property type="protein sequence ID" value="HIU57237.1"/>
    <property type="molecule type" value="Genomic_DNA"/>
</dbReference>
<proteinExistence type="predicted"/>
<accession>A0A9D1MC02</accession>
<evidence type="ECO:0000313" key="1">
    <source>
        <dbReference type="EMBL" id="HIU57237.1"/>
    </source>
</evidence>
<organism evidence="1 2">
    <name type="scientific">Candidatus Ornithomonoglobus merdipullorum</name>
    <dbReference type="NCBI Taxonomy" id="2840895"/>
    <lineage>
        <taxon>Bacteria</taxon>
        <taxon>Bacillati</taxon>
        <taxon>Bacillota</taxon>
        <taxon>Clostridia</taxon>
        <taxon>Candidatus Ornithomonoglobus</taxon>
    </lineage>
</organism>
<gene>
    <name evidence="1" type="ORF">IAA61_05430</name>
</gene>
<sequence>MMNDQLYHGSSEPGIQTLMPQISEHGEPYIYFSSNIIVAAFYTVHKVERPYNWFPYGFNEGNIPVYNEYYPNALEDVYAGQKGYIYECIKNDEMSNPTNINCAVVCKSPVAVSECI</sequence>
<reference evidence="1" key="2">
    <citation type="journal article" date="2021" name="PeerJ">
        <title>Extensive microbial diversity within the chicken gut microbiome revealed by metagenomics and culture.</title>
        <authorList>
            <person name="Gilroy R."/>
            <person name="Ravi A."/>
            <person name="Getino M."/>
            <person name="Pursley I."/>
            <person name="Horton D.L."/>
            <person name="Alikhan N.F."/>
            <person name="Baker D."/>
            <person name="Gharbi K."/>
            <person name="Hall N."/>
            <person name="Watson M."/>
            <person name="Adriaenssens E.M."/>
            <person name="Foster-Nyarko E."/>
            <person name="Jarju S."/>
            <person name="Secka A."/>
            <person name="Antonio M."/>
            <person name="Oren A."/>
            <person name="Chaudhuri R.R."/>
            <person name="La Ragione R."/>
            <person name="Hildebrand F."/>
            <person name="Pallen M.J."/>
        </authorList>
    </citation>
    <scope>NUCLEOTIDE SEQUENCE</scope>
    <source>
        <strain evidence="1">USAMLcec3-3695</strain>
    </source>
</reference>